<feature type="domain" description="PD-(D/E)XK endonuclease-like" evidence="1">
    <location>
        <begin position="58"/>
        <end position="195"/>
    </location>
</feature>
<dbReference type="InterPro" id="IPR038726">
    <property type="entry name" value="PDDEXK_AddAB-type"/>
</dbReference>
<gene>
    <name evidence="2" type="ORF">S01H1_40906</name>
</gene>
<dbReference type="EMBL" id="BARS01025922">
    <property type="protein sequence ID" value="GAG09754.1"/>
    <property type="molecule type" value="Genomic_DNA"/>
</dbReference>
<sequence>MQYAGQIWMKKNKLTKTDIKKTLKLYEEVAVREGIDNPVVYQEGLSLVTNRLNAFELGHKILSIEEDFKDIVTEDGITLIGAMDKVIEVDEDTLLIVDYKTSKTAPTVDELRGDAQLSIYDLVASIKFPQYKRIIVSLDMLRKEILYSYRTKEERKEFSEHLTLIHKQMMSFEKKDASPQLQILCPWCDYKDYCDTYKEACEKSDYNFLPISNYDHDALVKEWRRVKDTKKILEQRERELAMVIIEKIKTSNANLISEVGEVYIRQ</sequence>
<dbReference type="AlphaFoldDB" id="X0UV69"/>
<evidence type="ECO:0000313" key="2">
    <source>
        <dbReference type="EMBL" id="GAG09754.1"/>
    </source>
</evidence>
<dbReference type="Gene3D" id="3.90.320.10">
    <property type="match status" value="1"/>
</dbReference>
<proteinExistence type="predicted"/>
<feature type="non-terminal residue" evidence="2">
    <location>
        <position position="266"/>
    </location>
</feature>
<evidence type="ECO:0000259" key="1">
    <source>
        <dbReference type="Pfam" id="PF12705"/>
    </source>
</evidence>
<dbReference type="Pfam" id="PF12705">
    <property type="entry name" value="PDDEXK_1"/>
    <property type="match status" value="1"/>
</dbReference>
<dbReference type="InterPro" id="IPR011604">
    <property type="entry name" value="PDDEXK-like_dom_sf"/>
</dbReference>
<accession>X0UV69</accession>
<name>X0UV69_9ZZZZ</name>
<reference evidence="2" key="1">
    <citation type="journal article" date="2014" name="Front. Microbiol.">
        <title>High frequency of phylogenetically diverse reductive dehalogenase-homologous genes in deep subseafloor sedimentary metagenomes.</title>
        <authorList>
            <person name="Kawai M."/>
            <person name="Futagami T."/>
            <person name="Toyoda A."/>
            <person name="Takaki Y."/>
            <person name="Nishi S."/>
            <person name="Hori S."/>
            <person name="Arai W."/>
            <person name="Tsubouchi T."/>
            <person name="Morono Y."/>
            <person name="Uchiyama I."/>
            <person name="Ito T."/>
            <person name="Fujiyama A."/>
            <person name="Inagaki F."/>
            <person name="Takami H."/>
        </authorList>
    </citation>
    <scope>NUCLEOTIDE SEQUENCE</scope>
    <source>
        <strain evidence="2">Expedition CK06-06</strain>
    </source>
</reference>
<organism evidence="2">
    <name type="scientific">marine sediment metagenome</name>
    <dbReference type="NCBI Taxonomy" id="412755"/>
    <lineage>
        <taxon>unclassified sequences</taxon>
        <taxon>metagenomes</taxon>
        <taxon>ecological metagenomes</taxon>
    </lineage>
</organism>
<protein>
    <recommendedName>
        <fullName evidence="1">PD-(D/E)XK endonuclease-like domain-containing protein</fullName>
    </recommendedName>
</protein>
<comment type="caution">
    <text evidence="2">The sequence shown here is derived from an EMBL/GenBank/DDBJ whole genome shotgun (WGS) entry which is preliminary data.</text>
</comment>